<dbReference type="InterPro" id="IPR003445">
    <property type="entry name" value="Cat_transpt"/>
</dbReference>
<comment type="subcellular location">
    <subcellularLocation>
        <location evidence="1">Cell membrane</location>
        <topology evidence="1">Multi-pass membrane protein</topology>
    </subcellularLocation>
</comment>
<keyword evidence="8 9" id="KW-0472">Membrane</keyword>
<keyword evidence="4" id="KW-1003">Cell membrane</keyword>
<organism evidence="10 11">
    <name type="scientific">Aquisalinus flavus</name>
    <dbReference type="NCBI Taxonomy" id="1526572"/>
    <lineage>
        <taxon>Bacteria</taxon>
        <taxon>Pseudomonadati</taxon>
        <taxon>Pseudomonadota</taxon>
        <taxon>Alphaproteobacteria</taxon>
        <taxon>Parvularculales</taxon>
        <taxon>Parvularculaceae</taxon>
        <taxon>Aquisalinus</taxon>
    </lineage>
</organism>
<protein>
    <submittedName>
        <fullName evidence="10">Uncharacterized protein</fullName>
    </submittedName>
</protein>
<sequence length="136" mass="15151">MASRSVYRLVILLKIIRTRLWKLQTPHRIVPITFNGRDVTEDTIVSILTFLTLFTMSILIGALLLSFSGMDFITALAASATALCNVGPGLGDIVGPAGNFSSMNSYDEIIISFLMILGRLEIFAVLMLFDPEFWRY</sequence>
<dbReference type="PANTHER" id="PTHR32024:SF2">
    <property type="entry name" value="TRK SYSTEM POTASSIUM UPTAKE PROTEIN TRKG-RELATED"/>
    <property type="match status" value="1"/>
</dbReference>
<feature type="transmembrane region" description="Helical" evidence="9">
    <location>
        <begin position="110"/>
        <end position="129"/>
    </location>
</feature>
<keyword evidence="3" id="KW-0813">Transport</keyword>
<dbReference type="Pfam" id="PF02386">
    <property type="entry name" value="TrkH"/>
    <property type="match status" value="1"/>
</dbReference>
<comment type="caution">
    <text evidence="10">The sequence shown here is derived from an EMBL/GenBank/DDBJ whole genome shotgun (WGS) entry which is preliminary data.</text>
</comment>
<dbReference type="AlphaFoldDB" id="A0A8J2Y726"/>
<keyword evidence="7" id="KW-0406">Ion transport</keyword>
<gene>
    <name evidence="10" type="ORF">GCM10011342_02020</name>
</gene>
<dbReference type="Proteomes" id="UP000613582">
    <property type="component" value="Unassembled WGS sequence"/>
</dbReference>
<evidence type="ECO:0000256" key="2">
    <source>
        <dbReference type="ARBA" id="ARBA00009137"/>
    </source>
</evidence>
<evidence type="ECO:0000256" key="3">
    <source>
        <dbReference type="ARBA" id="ARBA00022448"/>
    </source>
</evidence>
<accession>A0A8J2Y726</accession>
<evidence type="ECO:0000256" key="7">
    <source>
        <dbReference type="ARBA" id="ARBA00023065"/>
    </source>
</evidence>
<keyword evidence="6 9" id="KW-1133">Transmembrane helix</keyword>
<evidence type="ECO:0000256" key="1">
    <source>
        <dbReference type="ARBA" id="ARBA00004651"/>
    </source>
</evidence>
<feature type="transmembrane region" description="Helical" evidence="9">
    <location>
        <begin position="72"/>
        <end position="90"/>
    </location>
</feature>
<dbReference type="GO" id="GO:0030001">
    <property type="term" value="P:metal ion transport"/>
    <property type="evidence" value="ECO:0007669"/>
    <property type="project" value="UniProtKB-ARBA"/>
</dbReference>
<name>A0A8J2Y726_9PROT</name>
<keyword evidence="5 9" id="KW-0812">Transmembrane</keyword>
<dbReference type="EMBL" id="BMGH01000001">
    <property type="protein sequence ID" value="GGC96750.1"/>
    <property type="molecule type" value="Genomic_DNA"/>
</dbReference>
<dbReference type="RefSeq" id="WP_188159440.1">
    <property type="nucleotide sequence ID" value="NZ_BMGH01000001.1"/>
</dbReference>
<proteinExistence type="inferred from homology"/>
<comment type="similarity">
    <text evidence="2">Belongs to the TrkH potassium transport family.</text>
</comment>
<evidence type="ECO:0000256" key="5">
    <source>
        <dbReference type="ARBA" id="ARBA00022692"/>
    </source>
</evidence>
<evidence type="ECO:0000313" key="10">
    <source>
        <dbReference type="EMBL" id="GGC96750.1"/>
    </source>
</evidence>
<dbReference type="GO" id="GO:0005886">
    <property type="term" value="C:plasma membrane"/>
    <property type="evidence" value="ECO:0007669"/>
    <property type="project" value="UniProtKB-SubCell"/>
</dbReference>
<reference evidence="10" key="1">
    <citation type="journal article" date="2014" name="Int. J. Syst. Evol. Microbiol.">
        <title>Complete genome sequence of Corynebacterium casei LMG S-19264T (=DSM 44701T), isolated from a smear-ripened cheese.</title>
        <authorList>
            <consortium name="US DOE Joint Genome Institute (JGI-PGF)"/>
            <person name="Walter F."/>
            <person name="Albersmeier A."/>
            <person name="Kalinowski J."/>
            <person name="Ruckert C."/>
        </authorList>
    </citation>
    <scope>NUCLEOTIDE SEQUENCE</scope>
    <source>
        <strain evidence="10">CGMCC 1.12921</strain>
    </source>
</reference>
<evidence type="ECO:0000256" key="9">
    <source>
        <dbReference type="SAM" id="Phobius"/>
    </source>
</evidence>
<reference evidence="10" key="2">
    <citation type="submission" date="2020-09" db="EMBL/GenBank/DDBJ databases">
        <authorList>
            <person name="Sun Q."/>
            <person name="Zhou Y."/>
        </authorList>
    </citation>
    <scope>NUCLEOTIDE SEQUENCE</scope>
    <source>
        <strain evidence="10">CGMCC 1.12921</strain>
    </source>
</reference>
<evidence type="ECO:0000313" key="11">
    <source>
        <dbReference type="Proteomes" id="UP000613582"/>
    </source>
</evidence>
<evidence type="ECO:0000256" key="6">
    <source>
        <dbReference type="ARBA" id="ARBA00022989"/>
    </source>
</evidence>
<evidence type="ECO:0000256" key="4">
    <source>
        <dbReference type="ARBA" id="ARBA00022475"/>
    </source>
</evidence>
<dbReference type="GO" id="GO:0008324">
    <property type="term" value="F:monoatomic cation transmembrane transporter activity"/>
    <property type="evidence" value="ECO:0007669"/>
    <property type="project" value="InterPro"/>
</dbReference>
<dbReference type="PANTHER" id="PTHR32024">
    <property type="entry name" value="TRK SYSTEM POTASSIUM UPTAKE PROTEIN TRKG-RELATED"/>
    <property type="match status" value="1"/>
</dbReference>
<feature type="transmembrane region" description="Helical" evidence="9">
    <location>
        <begin position="44"/>
        <end position="65"/>
    </location>
</feature>
<keyword evidence="11" id="KW-1185">Reference proteome</keyword>
<evidence type="ECO:0000256" key="8">
    <source>
        <dbReference type="ARBA" id="ARBA00023136"/>
    </source>
</evidence>